<proteinExistence type="predicted"/>
<dbReference type="AlphaFoldDB" id="A0A7G9B412"/>
<dbReference type="GO" id="GO:0016747">
    <property type="term" value="F:acyltransferase activity, transferring groups other than amino-acyl groups"/>
    <property type="evidence" value="ECO:0007669"/>
    <property type="project" value="InterPro"/>
</dbReference>
<accession>A0A7G9B412</accession>
<evidence type="ECO:0000259" key="1">
    <source>
        <dbReference type="PROSITE" id="PS51186"/>
    </source>
</evidence>
<dbReference type="PROSITE" id="PS51186">
    <property type="entry name" value="GNAT"/>
    <property type="match status" value="1"/>
</dbReference>
<dbReference type="Pfam" id="PF00583">
    <property type="entry name" value="Acetyltransf_1"/>
    <property type="match status" value="1"/>
</dbReference>
<dbReference type="KEGG" id="ohi:H8790_12770"/>
<dbReference type="InterPro" id="IPR016181">
    <property type="entry name" value="Acyl_CoA_acyltransferase"/>
</dbReference>
<name>A0A7G9B412_9FIRM</name>
<sequence>MEWIRHTNMDEASFAPAFALYEQSFPLHEQRFAAHQAQAMGDPRFFCESVWENGELLALLFSWRLEDICYVEHYAVNSSLRGGGLGSQILREFCQREGKVVLEIDPLVDEISRRRKGFYERLGFCANPWPHAHPPYRKANAPHELIVMSWPRELSREEYGRFYRALAREVMAYAEH</sequence>
<reference evidence="2 3" key="1">
    <citation type="submission" date="2020-08" db="EMBL/GenBank/DDBJ databases">
        <authorList>
            <person name="Liu C."/>
            <person name="Sun Q."/>
        </authorList>
    </citation>
    <scope>NUCLEOTIDE SEQUENCE [LARGE SCALE GENOMIC DNA]</scope>
    <source>
        <strain evidence="2 3">NSJ-62</strain>
    </source>
</reference>
<dbReference type="Gene3D" id="3.40.630.30">
    <property type="match status" value="1"/>
</dbReference>
<dbReference type="Proteomes" id="UP000515960">
    <property type="component" value="Chromosome"/>
</dbReference>
<evidence type="ECO:0000313" key="3">
    <source>
        <dbReference type="Proteomes" id="UP000515960"/>
    </source>
</evidence>
<dbReference type="RefSeq" id="WP_187332894.1">
    <property type="nucleotide sequence ID" value="NZ_CP060490.1"/>
</dbReference>
<dbReference type="EMBL" id="CP060490">
    <property type="protein sequence ID" value="QNL44293.1"/>
    <property type="molecule type" value="Genomic_DNA"/>
</dbReference>
<feature type="domain" description="N-acetyltransferase" evidence="1">
    <location>
        <begin position="4"/>
        <end position="153"/>
    </location>
</feature>
<keyword evidence="2" id="KW-0808">Transferase</keyword>
<gene>
    <name evidence="2" type="ORF">H8790_12770</name>
</gene>
<organism evidence="2 3">
    <name type="scientific">Oscillibacter hominis</name>
    <dbReference type="NCBI Taxonomy" id="2763056"/>
    <lineage>
        <taxon>Bacteria</taxon>
        <taxon>Bacillati</taxon>
        <taxon>Bacillota</taxon>
        <taxon>Clostridia</taxon>
        <taxon>Eubacteriales</taxon>
        <taxon>Oscillospiraceae</taxon>
        <taxon>Oscillibacter</taxon>
    </lineage>
</organism>
<keyword evidence="3" id="KW-1185">Reference proteome</keyword>
<protein>
    <submittedName>
        <fullName evidence="2">GNAT family N-acetyltransferase</fullName>
    </submittedName>
</protein>
<evidence type="ECO:0000313" key="2">
    <source>
        <dbReference type="EMBL" id="QNL44293.1"/>
    </source>
</evidence>
<dbReference type="SUPFAM" id="SSF55729">
    <property type="entry name" value="Acyl-CoA N-acyltransferases (Nat)"/>
    <property type="match status" value="1"/>
</dbReference>
<dbReference type="InterPro" id="IPR000182">
    <property type="entry name" value="GNAT_dom"/>
</dbReference>